<dbReference type="RefSeq" id="WP_249698645.1">
    <property type="nucleotide sequence ID" value="NZ_JAMFLX010000006.1"/>
</dbReference>
<evidence type="ECO:0000313" key="2">
    <source>
        <dbReference type="Proteomes" id="UP001203338"/>
    </source>
</evidence>
<reference evidence="1 2" key="1">
    <citation type="submission" date="2022-05" db="EMBL/GenBank/DDBJ databases">
        <authorList>
            <person name="Park J.-S."/>
        </authorList>
    </citation>
    <scope>NUCLEOTIDE SEQUENCE [LARGE SCALE GENOMIC DNA]</scope>
    <source>
        <strain evidence="1 2">2012CJ34-2</strain>
    </source>
</reference>
<accession>A0ABT0PE03</accession>
<name>A0ABT0PE03_9GAMM</name>
<dbReference type="EMBL" id="JAMFLX010000006">
    <property type="protein sequence ID" value="MCL6269592.1"/>
    <property type="molecule type" value="Genomic_DNA"/>
</dbReference>
<keyword evidence="2" id="KW-1185">Reference proteome</keyword>
<sequence length="81" mass="8832">MKNTDRKPQITLSTKETVAIDMSMNVPPVPPSSEDPDMVRNFVYTSVHGKEAGVPKELGYQSTKESCIECALMSAVTAMLV</sequence>
<proteinExistence type="predicted"/>
<organism evidence="1 2">
    <name type="scientific">Parendozoicomonas callyspongiae</name>
    <dbReference type="NCBI Taxonomy" id="2942213"/>
    <lineage>
        <taxon>Bacteria</taxon>
        <taxon>Pseudomonadati</taxon>
        <taxon>Pseudomonadota</taxon>
        <taxon>Gammaproteobacteria</taxon>
        <taxon>Oceanospirillales</taxon>
        <taxon>Endozoicomonadaceae</taxon>
        <taxon>Parendozoicomonas</taxon>
    </lineage>
</organism>
<gene>
    <name evidence="1" type="ORF">M3P05_06515</name>
</gene>
<evidence type="ECO:0000313" key="1">
    <source>
        <dbReference type="EMBL" id="MCL6269592.1"/>
    </source>
</evidence>
<dbReference type="Proteomes" id="UP001203338">
    <property type="component" value="Unassembled WGS sequence"/>
</dbReference>
<comment type="caution">
    <text evidence="1">The sequence shown here is derived from an EMBL/GenBank/DDBJ whole genome shotgun (WGS) entry which is preliminary data.</text>
</comment>
<protein>
    <submittedName>
        <fullName evidence="1">Uncharacterized protein</fullName>
    </submittedName>
</protein>